<dbReference type="EMBL" id="QKVK01000006">
    <property type="protein sequence ID" value="PZF76293.1"/>
    <property type="molecule type" value="Genomic_DNA"/>
</dbReference>
<accession>A0A2W2C7W3</accession>
<keyword evidence="2" id="KW-1185">Reference proteome</keyword>
<name>A0A2W2C7W3_9HYPH</name>
<dbReference type="AlphaFoldDB" id="A0A2W2C7W3"/>
<reference evidence="2" key="1">
    <citation type="submission" date="2018-06" db="EMBL/GenBank/DDBJ databases">
        <title>Aestuariibacter litoralis strain KCTC 52945T.</title>
        <authorList>
            <person name="Li X."/>
            <person name="Salam N."/>
            <person name="Li J.-L."/>
            <person name="Chen Y.-M."/>
            <person name="Yang Z.-W."/>
            <person name="Zhang L.-Y."/>
            <person name="Han M.-X."/>
            <person name="Xiao M."/>
            <person name="Li W.-J."/>
        </authorList>
    </citation>
    <scope>NUCLEOTIDE SEQUENCE [LARGE SCALE GENOMIC DNA]</scope>
    <source>
        <strain evidence="2">KCTC 52945</strain>
    </source>
</reference>
<sequence>MIRDIDLSLAHNRSKCIQLYPEAERIRQKWEAENIALEDVASCLVERCGAHGVAVAFDRQAEAAVLLELPEEAGNARRTG</sequence>
<proteinExistence type="predicted"/>
<evidence type="ECO:0000313" key="2">
    <source>
        <dbReference type="Proteomes" id="UP000248795"/>
    </source>
</evidence>
<gene>
    <name evidence="1" type="ORF">DK847_13965</name>
</gene>
<evidence type="ECO:0000313" key="1">
    <source>
        <dbReference type="EMBL" id="PZF76293.1"/>
    </source>
</evidence>
<organism evidence="1 2">
    <name type="scientific">Aestuariivirga litoralis</name>
    <dbReference type="NCBI Taxonomy" id="2650924"/>
    <lineage>
        <taxon>Bacteria</taxon>
        <taxon>Pseudomonadati</taxon>
        <taxon>Pseudomonadota</taxon>
        <taxon>Alphaproteobacteria</taxon>
        <taxon>Hyphomicrobiales</taxon>
        <taxon>Aestuariivirgaceae</taxon>
        <taxon>Aestuariivirga</taxon>
    </lineage>
</organism>
<protein>
    <submittedName>
        <fullName evidence="1">Uncharacterized protein</fullName>
    </submittedName>
</protein>
<dbReference type="Proteomes" id="UP000248795">
    <property type="component" value="Unassembled WGS sequence"/>
</dbReference>
<comment type="caution">
    <text evidence="1">The sequence shown here is derived from an EMBL/GenBank/DDBJ whole genome shotgun (WGS) entry which is preliminary data.</text>
</comment>